<dbReference type="RefSeq" id="XP_028348288.1">
    <property type="nucleotide sequence ID" value="XM_028492487.2"/>
</dbReference>
<proteinExistence type="predicted"/>
<feature type="compositionally biased region" description="Polar residues" evidence="1">
    <location>
        <begin position="149"/>
        <end position="161"/>
    </location>
</feature>
<name>A0A455BK72_PHYMC</name>
<feature type="region of interest" description="Disordered" evidence="1">
    <location>
        <begin position="77"/>
        <end position="164"/>
    </location>
</feature>
<dbReference type="AlphaFoldDB" id="A0A455BK72"/>
<organism evidence="2 3">
    <name type="scientific">Physeter macrocephalus</name>
    <name type="common">Sperm whale</name>
    <name type="synonym">Physeter catodon</name>
    <dbReference type="NCBI Taxonomy" id="9755"/>
    <lineage>
        <taxon>Eukaryota</taxon>
        <taxon>Metazoa</taxon>
        <taxon>Chordata</taxon>
        <taxon>Craniata</taxon>
        <taxon>Vertebrata</taxon>
        <taxon>Euteleostomi</taxon>
        <taxon>Mammalia</taxon>
        <taxon>Eutheria</taxon>
        <taxon>Laurasiatheria</taxon>
        <taxon>Artiodactyla</taxon>
        <taxon>Whippomorpha</taxon>
        <taxon>Cetacea</taxon>
        <taxon>Odontoceti</taxon>
        <taxon>Physeteridae</taxon>
        <taxon>Physeter</taxon>
    </lineage>
</organism>
<sequence length="248" mass="24970">MKDGRTEEDHSRQRVSNFGVPFLLGQFHRDLAERERPAGAVVRRAGGVPAGQGAPPPPRLRVPVSPHGVLAAVSVGRGHRWAPGGSPPPSPSASRYPVAAGSPTCGTPSPRVCRPLGRGTRSLSTTRCRPQGVCGEAGGGGGERRASSEQGAASGGTQQPCRATATDHSCHCGAARGDECHLDPPAGTSVVGGEARTVCRSPVRQGGSSCRQAAPPGLTLAVPPPPPGAQGPACADDPGLGAPRLRGG</sequence>
<dbReference type="GeneID" id="114486637"/>
<dbReference type="Proteomes" id="UP000248484">
    <property type="component" value="Chromosome 7"/>
</dbReference>
<evidence type="ECO:0000313" key="2">
    <source>
        <dbReference type="Proteomes" id="UP000248484"/>
    </source>
</evidence>
<evidence type="ECO:0000313" key="3">
    <source>
        <dbReference type="RefSeq" id="XP_028348288.1"/>
    </source>
</evidence>
<dbReference type="KEGG" id="pcad:114486637"/>
<evidence type="ECO:0000256" key="1">
    <source>
        <dbReference type="SAM" id="MobiDB-lite"/>
    </source>
</evidence>
<dbReference type="InParanoid" id="A0A455BK72"/>
<protein>
    <submittedName>
        <fullName evidence="3">Nascent polypeptide-associated complex subunit alpha, muscle-specific form-like</fullName>
    </submittedName>
</protein>
<feature type="region of interest" description="Disordered" evidence="1">
    <location>
        <begin position="45"/>
        <end position="64"/>
    </location>
</feature>
<gene>
    <name evidence="3" type="primary">LOC114486637</name>
</gene>
<reference evidence="3" key="1">
    <citation type="submission" date="2025-08" db="UniProtKB">
        <authorList>
            <consortium name="RefSeq"/>
        </authorList>
    </citation>
    <scope>IDENTIFICATION</scope>
    <source>
        <tissue evidence="3">Muscle</tissue>
    </source>
</reference>
<keyword evidence="2" id="KW-1185">Reference proteome</keyword>
<feature type="region of interest" description="Disordered" evidence="1">
    <location>
        <begin position="202"/>
        <end position="248"/>
    </location>
</feature>
<accession>A0A455BK72</accession>
<feature type="compositionally biased region" description="Low complexity" evidence="1">
    <location>
        <begin position="230"/>
        <end position="239"/>
    </location>
</feature>